<evidence type="ECO:0000256" key="1">
    <source>
        <dbReference type="ARBA" id="ARBA00022723"/>
    </source>
</evidence>
<reference evidence="7 8" key="1">
    <citation type="submission" date="2018-11" db="EMBL/GenBank/DDBJ databases">
        <title>Genome sequence and assembly of Colletotrichum spinosum.</title>
        <authorList>
            <person name="Gan P."/>
            <person name="Shirasu K."/>
        </authorList>
    </citation>
    <scope>NUCLEOTIDE SEQUENCE [LARGE SCALE GENOMIC DNA]</scope>
    <source>
        <strain evidence="7 8">CBS 515.97</strain>
    </source>
</reference>
<evidence type="ECO:0000256" key="2">
    <source>
        <dbReference type="ARBA" id="ARBA00022771"/>
    </source>
</evidence>
<keyword evidence="1" id="KW-0479">Metal-binding</keyword>
<dbReference type="EMBL" id="QAPG01000006">
    <property type="protein sequence ID" value="TDZ40181.1"/>
    <property type="molecule type" value="Genomic_DNA"/>
</dbReference>
<proteinExistence type="predicted"/>
<sequence>MLCDDIDDETLRLVLQIQLEDLESIKQSSKGKTRQGEFSDADIAVEAYKSELKTRILLASDRCMCKSIAKANQLDGRLVSILASQEKQAARDREAALRLSRGGKIEQDPHTDATQGKPSAEVDEELLSKLKSLYVSTDDYDDDDILDQAESSTWAASRGQTADATSAVKREKRMCNSCLSNYIVTDLLLSSKLIGEFQAKAVEFSTPNRTYCHKPTCSTFIPKEFIKDDIAFCQRCGYRTCVMCKGAEHKNQDCAQDTLTQRSWS</sequence>
<dbReference type="SUPFAM" id="SSF57850">
    <property type="entry name" value="RING/U-box"/>
    <property type="match status" value="1"/>
</dbReference>
<accession>A0A4R8QM92</accession>
<evidence type="ECO:0000256" key="5">
    <source>
        <dbReference type="SAM" id="MobiDB-lite"/>
    </source>
</evidence>
<feature type="domain" description="IBR" evidence="6">
    <location>
        <begin position="199"/>
        <end position="254"/>
    </location>
</feature>
<dbReference type="InterPro" id="IPR002867">
    <property type="entry name" value="IBR_dom"/>
</dbReference>
<dbReference type="Pfam" id="PF01485">
    <property type="entry name" value="IBR"/>
    <property type="match status" value="1"/>
</dbReference>
<dbReference type="CDD" id="cd20335">
    <property type="entry name" value="BRcat_RBR"/>
    <property type="match status" value="1"/>
</dbReference>
<keyword evidence="8" id="KW-1185">Reference proteome</keyword>
<gene>
    <name evidence="7" type="ORF">C8035_v003583</name>
</gene>
<name>A0A4R8QM92_9PEZI</name>
<evidence type="ECO:0000256" key="4">
    <source>
        <dbReference type="ARBA" id="ARBA00022833"/>
    </source>
</evidence>
<keyword evidence="3" id="KW-0833">Ubl conjugation pathway</keyword>
<feature type="region of interest" description="Disordered" evidence="5">
    <location>
        <begin position="99"/>
        <end position="121"/>
    </location>
</feature>
<evidence type="ECO:0000256" key="3">
    <source>
        <dbReference type="ARBA" id="ARBA00022786"/>
    </source>
</evidence>
<dbReference type="Proteomes" id="UP000295083">
    <property type="component" value="Unassembled WGS sequence"/>
</dbReference>
<comment type="caution">
    <text evidence="7">The sequence shown here is derived from an EMBL/GenBank/DDBJ whole genome shotgun (WGS) entry which is preliminary data.</text>
</comment>
<evidence type="ECO:0000313" key="7">
    <source>
        <dbReference type="EMBL" id="TDZ40181.1"/>
    </source>
</evidence>
<protein>
    <recommendedName>
        <fullName evidence="6">IBR domain-containing protein</fullName>
    </recommendedName>
</protein>
<dbReference type="AlphaFoldDB" id="A0A4R8QM92"/>
<evidence type="ECO:0000259" key="6">
    <source>
        <dbReference type="Pfam" id="PF01485"/>
    </source>
</evidence>
<keyword evidence="2" id="KW-0863">Zinc-finger</keyword>
<keyword evidence="4" id="KW-0862">Zinc</keyword>
<dbReference type="GO" id="GO:0008270">
    <property type="term" value="F:zinc ion binding"/>
    <property type="evidence" value="ECO:0007669"/>
    <property type="project" value="UniProtKB-KW"/>
</dbReference>
<evidence type="ECO:0000313" key="8">
    <source>
        <dbReference type="Proteomes" id="UP000295083"/>
    </source>
</evidence>
<organism evidence="7 8">
    <name type="scientific">Colletotrichum spinosum</name>
    <dbReference type="NCBI Taxonomy" id="1347390"/>
    <lineage>
        <taxon>Eukaryota</taxon>
        <taxon>Fungi</taxon>
        <taxon>Dikarya</taxon>
        <taxon>Ascomycota</taxon>
        <taxon>Pezizomycotina</taxon>
        <taxon>Sordariomycetes</taxon>
        <taxon>Hypocreomycetidae</taxon>
        <taxon>Glomerellales</taxon>
        <taxon>Glomerellaceae</taxon>
        <taxon>Colletotrichum</taxon>
        <taxon>Colletotrichum orbiculare species complex</taxon>
    </lineage>
</organism>